<accession>A0A850TGI2</accession>
<sequence>MNTQTRPVSEINRQATHILFKEMGVVDTIRFLNQFSVGQGDYTKERHTWLNDISMNDVISQIKAEKK</sequence>
<reference evidence="1 2" key="1">
    <citation type="submission" date="2020-06" db="EMBL/GenBank/DDBJ databases">
        <title>High-quality draft genome of sulfate reducer Desulfobacter latus type strain AcrS2 isolated from marine sediment.</title>
        <authorList>
            <person name="Hoppe M."/>
            <person name="Larsen C.K."/>
            <person name="Marshall I.P.G."/>
            <person name="Schramm A."/>
            <person name="Marietou A.G."/>
        </authorList>
    </citation>
    <scope>NUCLEOTIDE SEQUENCE [LARGE SCALE GENOMIC DNA]</scope>
    <source>
        <strain evidence="1 2">AcRS2</strain>
    </source>
</reference>
<keyword evidence="2" id="KW-1185">Reference proteome</keyword>
<evidence type="ECO:0000313" key="1">
    <source>
        <dbReference type="EMBL" id="NWH06626.1"/>
    </source>
</evidence>
<name>A0A850TGI2_9BACT</name>
<evidence type="ECO:0000313" key="2">
    <source>
        <dbReference type="Proteomes" id="UP000553343"/>
    </source>
</evidence>
<protein>
    <submittedName>
        <fullName evidence="1">Uncharacterized protein</fullName>
    </submittedName>
</protein>
<dbReference type="EMBL" id="JACADJ010000092">
    <property type="protein sequence ID" value="NWH06626.1"/>
    <property type="molecule type" value="Genomic_DNA"/>
</dbReference>
<proteinExistence type="predicted"/>
<dbReference type="AlphaFoldDB" id="A0A850TGI2"/>
<dbReference type="RefSeq" id="WP_178368080.1">
    <property type="nucleotide sequence ID" value="NZ_JACADJ010000092.1"/>
</dbReference>
<gene>
    <name evidence="1" type="ORF">HXW94_16810</name>
</gene>
<organism evidence="1 2">
    <name type="scientific">Desulfobacter latus</name>
    <dbReference type="NCBI Taxonomy" id="2292"/>
    <lineage>
        <taxon>Bacteria</taxon>
        <taxon>Pseudomonadati</taxon>
        <taxon>Thermodesulfobacteriota</taxon>
        <taxon>Desulfobacteria</taxon>
        <taxon>Desulfobacterales</taxon>
        <taxon>Desulfobacteraceae</taxon>
        <taxon>Desulfobacter</taxon>
    </lineage>
</organism>
<comment type="caution">
    <text evidence="1">The sequence shown here is derived from an EMBL/GenBank/DDBJ whole genome shotgun (WGS) entry which is preliminary data.</text>
</comment>
<dbReference type="Proteomes" id="UP000553343">
    <property type="component" value="Unassembled WGS sequence"/>
</dbReference>